<protein>
    <recommendedName>
        <fullName evidence="9">Phototropic-responsive NPH3 family protein</fullName>
    </recommendedName>
</protein>
<evidence type="ECO:0000256" key="4">
    <source>
        <dbReference type="SAM" id="MobiDB-lite"/>
    </source>
</evidence>
<dbReference type="AlphaFoldDB" id="A0A834LGZ7"/>
<feature type="compositionally biased region" description="Polar residues" evidence="4">
    <location>
        <begin position="395"/>
        <end position="436"/>
    </location>
</feature>
<dbReference type="UniPathway" id="UPA00143"/>
<feature type="region of interest" description="Disordered" evidence="4">
    <location>
        <begin position="361"/>
        <end position="544"/>
    </location>
</feature>
<name>A0A834LGZ7_RHOSS</name>
<evidence type="ECO:0000256" key="1">
    <source>
        <dbReference type="ARBA" id="ARBA00004906"/>
    </source>
</evidence>
<dbReference type="Pfam" id="PF00651">
    <property type="entry name" value="BTB"/>
    <property type="match status" value="1"/>
</dbReference>
<feature type="compositionally biased region" description="Polar residues" evidence="4">
    <location>
        <begin position="361"/>
        <end position="376"/>
    </location>
</feature>
<dbReference type="PROSITE" id="PS51649">
    <property type="entry name" value="NPH3"/>
    <property type="match status" value="1"/>
</dbReference>
<dbReference type="InterPro" id="IPR000210">
    <property type="entry name" value="BTB/POZ_dom"/>
</dbReference>
<dbReference type="OrthoDB" id="407106at2759"/>
<dbReference type="SMART" id="SM00225">
    <property type="entry name" value="BTB"/>
    <property type="match status" value="1"/>
</dbReference>
<accession>A0A834LGZ7</accession>
<dbReference type="EMBL" id="WJXA01000008">
    <property type="protein sequence ID" value="KAF7136298.1"/>
    <property type="molecule type" value="Genomic_DNA"/>
</dbReference>
<dbReference type="Proteomes" id="UP000626092">
    <property type="component" value="Unassembled WGS sequence"/>
</dbReference>
<keyword evidence="8" id="KW-1185">Reference proteome</keyword>
<gene>
    <name evidence="7" type="ORF">RHSIM_Rhsim08G0093800</name>
</gene>
<dbReference type="Pfam" id="PF03000">
    <property type="entry name" value="NPH3"/>
    <property type="match status" value="1"/>
</dbReference>
<dbReference type="PANTHER" id="PTHR32370">
    <property type="entry name" value="OS12G0117600 PROTEIN"/>
    <property type="match status" value="1"/>
</dbReference>
<comment type="similarity">
    <text evidence="3">Belongs to the NPH3 family.</text>
</comment>
<feature type="region of interest" description="Disordered" evidence="4">
    <location>
        <begin position="307"/>
        <end position="337"/>
    </location>
</feature>
<dbReference type="Gene3D" id="3.30.710.10">
    <property type="entry name" value="Potassium Channel Kv1.1, Chain A"/>
    <property type="match status" value="1"/>
</dbReference>
<evidence type="ECO:0000256" key="2">
    <source>
        <dbReference type="ARBA" id="ARBA00022786"/>
    </source>
</evidence>
<feature type="region of interest" description="Disordered" evidence="4">
    <location>
        <begin position="566"/>
        <end position="586"/>
    </location>
</feature>
<feature type="compositionally biased region" description="Polar residues" evidence="4">
    <location>
        <begin position="443"/>
        <end position="494"/>
    </location>
</feature>
<evidence type="ECO:0008006" key="9">
    <source>
        <dbReference type="Google" id="ProtNLM"/>
    </source>
</evidence>
<feature type="domain" description="BTB" evidence="5">
    <location>
        <begin position="57"/>
        <end position="121"/>
    </location>
</feature>
<evidence type="ECO:0000259" key="5">
    <source>
        <dbReference type="PROSITE" id="PS50097"/>
    </source>
</evidence>
<evidence type="ECO:0000259" key="6">
    <source>
        <dbReference type="PROSITE" id="PS51649"/>
    </source>
</evidence>
<dbReference type="InterPro" id="IPR027356">
    <property type="entry name" value="NPH3_dom"/>
</dbReference>
<dbReference type="PROSITE" id="PS50097">
    <property type="entry name" value="BTB"/>
    <property type="match status" value="1"/>
</dbReference>
<dbReference type="SUPFAM" id="SSF54695">
    <property type="entry name" value="POZ domain"/>
    <property type="match status" value="1"/>
</dbReference>
<comment type="caution">
    <text evidence="7">The sequence shown here is derived from an EMBL/GenBank/DDBJ whole genome shotgun (WGS) entry which is preliminary data.</text>
</comment>
<dbReference type="InterPro" id="IPR043454">
    <property type="entry name" value="NPH3/RPT2-like"/>
</dbReference>
<reference evidence="7" key="1">
    <citation type="submission" date="2019-11" db="EMBL/GenBank/DDBJ databases">
        <authorList>
            <person name="Liu Y."/>
            <person name="Hou J."/>
            <person name="Li T.-Q."/>
            <person name="Guan C.-H."/>
            <person name="Wu X."/>
            <person name="Wu H.-Z."/>
            <person name="Ling F."/>
            <person name="Zhang R."/>
            <person name="Shi X.-G."/>
            <person name="Ren J.-P."/>
            <person name="Chen E.-F."/>
            <person name="Sun J.-M."/>
        </authorList>
    </citation>
    <scope>NUCLEOTIDE SEQUENCE</scope>
    <source>
        <strain evidence="7">Adult_tree_wgs_1</strain>
        <tissue evidence="7">Leaves</tissue>
    </source>
</reference>
<organism evidence="7 8">
    <name type="scientific">Rhododendron simsii</name>
    <name type="common">Sims's rhododendron</name>
    <dbReference type="NCBI Taxonomy" id="118357"/>
    <lineage>
        <taxon>Eukaryota</taxon>
        <taxon>Viridiplantae</taxon>
        <taxon>Streptophyta</taxon>
        <taxon>Embryophyta</taxon>
        <taxon>Tracheophyta</taxon>
        <taxon>Spermatophyta</taxon>
        <taxon>Magnoliopsida</taxon>
        <taxon>eudicotyledons</taxon>
        <taxon>Gunneridae</taxon>
        <taxon>Pentapetalae</taxon>
        <taxon>asterids</taxon>
        <taxon>Ericales</taxon>
        <taxon>Ericaceae</taxon>
        <taxon>Ericoideae</taxon>
        <taxon>Rhodoreae</taxon>
        <taxon>Rhododendron</taxon>
    </lineage>
</organism>
<sequence>MEKLVRGWEELGVVDTIYEEEHEYYSTTPSLSPSLSMPPTPLHCRVEAWSLATGDVTDVVIQVEDSRFCLHKGPLAERSGYLKRQLDESSEITLSPPLNITSDTFTLVADFCYGIHVLITPFNVVALRVAAELLEMTEGDGDAAEDSLGQMAEAYFRRAISLSREYALIGFRSCLPLLPEAETTAALASRCVEALSAFDDVDDAIMSCGEDVREVQPEDFQMLAESVKHRLTGSHDLLYKIVDIYLKEYGGKITEDQIAEICNSIDCTTLSPPLLMHAVQNPQMPLRFVVQAMFVDQLNTRRAIAVASADHHRTRRRHHRPPKPAPAPAGCTEAMDAASSRILSLERELDEMKKLLQQSMNQGSTPFLPPSSSFRGTTPDRNRWGSTPVPARFSFQGTTPDRTRSLSFRGTTPDRAQSSSFRGTTPDRAQSSSFRGTTPDRAQCSSFRGTTPDRAQSSSFRGTTPDRAQSLSFQSSAPEVSRGSTPEVAQSPSFRISAPELVQSSSFRGSGPELTRSLSFRGPELGRSLSFRGGTPETRIEKGGIGSFSASGFRLFPRGETIRIATSSQASSEGISPRSGKSSSRSLISRLKSALGIKKKPEITASEEETGFGGKYGEEGLYGNGTVVVMKKNMPFHHRY</sequence>
<feature type="domain" description="NPH3" evidence="6">
    <location>
        <begin position="215"/>
        <end position="299"/>
    </location>
</feature>
<feature type="compositionally biased region" description="Basic residues" evidence="4">
    <location>
        <begin position="312"/>
        <end position="322"/>
    </location>
</feature>
<dbReference type="InterPro" id="IPR011333">
    <property type="entry name" value="SKP1/BTB/POZ_sf"/>
</dbReference>
<proteinExistence type="inferred from homology"/>
<dbReference type="GO" id="GO:0016567">
    <property type="term" value="P:protein ubiquitination"/>
    <property type="evidence" value="ECO:0007669"/>
    <property type="project" value="UniProtKB-UniPathway"/>
</dbReference>
<evidence type="ECO:0000313" key="8">
    <source>
        <dbReference type="Proteomes" id="UP000626092"/>
    </source>
</evidence>
<evidence type="ECO:0000313" key="7">
    <source>
        <dbReference type="EMBL" id="KAF7136298.1"/>
    </source>
</evidence>
<feature type="compositionally biased region" description="Low complexity" evidence="4">
    <location>
        <begin position="571"/>
        <end position="586"/>
    </location>
</feature>
<evidence type="ECO:0000256" key="3">
    <source>
        <dbReference type="PROSITE-ProRule" id="PRU00982"/>
    </source>
</evidence>
<comment type="pathway">
    <text evidence="1">Protein modification; protein ubiquitination.</text>
</comment>
<keyword evidence="2" id="KW-0833">Ubl conjugation pathway</keyword>